<dbReference type="Gene3D" id="3.40.50.150">
    <property type="entry name" value="Vaccinia Virus protein VP39"/>
    <property type="match status" value="1"/>
</dbReference>
<dbReference type="InterPro" id="IPR001173">
    <property type="entry name" value="Glyco_trans_2-like"/>
</dbReference>
<dbReference type="PANTHER" id="PTHR48090">
    <property type="entry name" value="UNDECAPRENYL-PHOSPHATE 4-DEOXY-4-FORMAMIDO-L-ARABINOSE TRANSFERASE-RELATED"/>
    <property type="match status" value="1"/>
</dbReference>
<dbReference type="EMBL" id="CAFBNR010000020">
    <property type="protein sequence ID" value="CAB4960678.1"/>
    <property type="molecule type" value="Genomic_DNA"/>
</dbReference>
<dbReference type="Pfam" id="PF00535">
    <property type="entry name" value="Glycos_transf_2"/>
    <property type="match status" value="1"/>
</dbReference>
<dbReference type="Pfam" id="PF13489">
    <property type="entry name" value="Methyltransf_23"/>
    <property type="match status" value="1"/>
</dbReference>
<dbReference type="AlphaFoldDB" id="A0A6J7KWA0"/>
<feature type="domain" description="Glycosyltransferase 2-like" evidence="1">
    <location>
        <begin position="12"/>
        <end position="145"/>
    </location>
</feature>
<dbReference type="InterPro" id="IPR029063">
    <property type="entry name" value="SAM-dependent_MTases_sf"/>
</dbReference>
<dbReference type="PANTHER" id="PTHR48090:SF7">
    <property type="entry name" value="RFBJ PROTEIN"/>
    <property type="match status" value="1"/>
</dbReference>
<sequence>MDSKHSSLKIGVLIVAYNAESTLANVLDRIPKDFASQISAVLVCDDASHDQTHDAALEYQRSTNHLPLHIVRHPVNLGYGGNQKAGYAWAHELGLDVIVLLHGDGQYAPELLPEMVAPLLNGSADAVFGSRMLEQGAARRGGMPLYKFIGNKILTRWENAMAGTDLSEWHSGYRAYSVTALRKLALEQNSDGFDFDTQIILQLHASGARIIEIPIPTYYGDEICHVDGLKYGRQVMVETFRYRLQKMGLGSGKYVTQNHAYEMKSSADSSHGQLLRQLSKKSRCNILDVGCSDGALGERIRALGHVVVGIDVERHELVKERLDDFIQADLDQGLPKDLPGPFDVVLCADVVEHVRQPDVLLSELRGVVSPGGIVLVSIPNFGHWYPRVRTMFGFFDYDRRGILDRTHVRFFTHRSFKRLAQSAGYSVQRVACTGFPFDVLSRGNAKVPKFIIAPLRLIDKVLVKIRPPFFAYQFIYELKP</sequence>
<proteinExistence type="predicted"/>
<dbReference type="SUPFAM" id="SSF53335">
    <property type="entry name" value="S-adenosyl-L-methionine-dependent methyltransferases"/>
    <property type="match status" value="1"/>
</dbReference>
<evidence type="ECO:0000313" key="2">
    <source>
        <dbReference type="EMBL" id="CAB4960678.1"/>
    </source>
</evidence>
<evidence type="ECO:0000259" key="1">
    <source>
        <dbReference type="Pfam" id="PF00535"/>
    </source>
</evidence>
<dbReference type="SUPFAM" id="SSF53448">
    <property type="entry name" value="Nucleotide-diphospho-sugar transferases"/>
    <property type="match status" value="1"/>
</dbReference>
<protein>
    <submittedName>
        <fullName evidence="2">Unannotated protein</fullName>
    </submittedName>
</protein>
<reference evidence="2" key="1">
    <citation type="submission" date="2020-05" db="EMBL/GenBank/DDBJ databases">
        <authorList>
            <person name="Chiriac C."/>
            <person name="Salcher M."/>
            <person name="Ghai R."/>
            <person name="Kavagutti S V."/>
        </authorList>
    </citation>
    <scope>NUCLEOTIDE SEQUENCE</scope>
</reference>
<dbReference type="InterPro" id="IPR050256">
    <property type="entry name" value="Glycosyltransferase_2"/>
</dbReference>
<dbReference type="Gene3D" id="3.90.550.10">
    <property type="entry name" value="Spore Coat Polysaccharide Biosynthesis Protein SpsA, Chain A"/>
    <property type="match status" value="1"/>
</dbReference>
<gene>
    <name evidence="2" type="ORF">UFOPK3879_00584</name>
</gene>
<organism evidence="2">
    <name type="scientific">freshwater metagenome</name>
    <dbReference type="NCBI Taxonomy" id="449393"/>
    <lineage>
        <taxon>unclassified sequences</taxon>
        <taxon>metagenomes</taxon>
        <taxon>ecological metagenomes</taxon>
    </lineage>
</organism>
<name>A0A6J7KWA0_9ZZZZ</name>
<accession>A0A6J7KWA0</accession>
<dbReference type="CDD" id="cd04179">
    <property type="entry name" value="DPM_DPG-synthase_like"/>
    <property type="match status" value="1"/>
</dbReference>
<dbReference type="InterPro" id="IPR029044">
    <property type="entry name" value="Nucleotide-diphossugar_trans"/>
</dbReference>
<dbReference type="CDD" id="cd02440">
    <property type="entry name" value="AdoMet_MTases"/>
    <property type="match status" value="1"/>
</dbReference>